<evidence type="ECO:0000313" key="3">
    <source>
        <dbReference type="EMBL" id="AYG83161.1"/>
    </source>
</evidence>
<organism evidence="3 4">
    <name type="scientific">Streptomyces hundungensis</name>
    <dbReference type="NCBI Taxonomy" id="1077946"/>
    <lineage>
        <taxon>Bacteria</taxon>
        <taxon>Bacillati</taxon>
        <taxon>Actinomycetota</taxon>
        <taxon>Actinomycetes</taxon>
        <taxon>Kitasatosporales</taxon>
        <taxon>Streptomycetaceae</taxon>
        <taxon>Streptomyces</taxon>
    </lineage>
</organism>
<feature type="chain" id="PRO_5038641863" description="Secreted protein" evidence="2">
    <location>
        <begin position="30"/>
        <end position="170"/>
    </location>
</feature>
<reference evidence="3 4" key="1">
    <citation type="submission" date="2018-10" db="EMBL/GenBank/DDBJ databases">
        <title>Relationship between Morphology and Antimicrobial Activity in Streptomyces.</title>
        <authorList>
            <person name="Kang H.J."/>
            <person name="Kim S.B."/>
        </authorList>
    </citation>
    <scope>NUCLEOTIDE SEQUENCE [LARGE SCALE GENOMIC DNA]</scope>
    <source>
        <strain evidence="3 4">BH38</strain>
    </source>
</reference>
<dbReference type="KEGG" id="shun:DWB77_05357"/>
<dbReference type="RefSeq" id="WP_120723764.1">
    <property type="nucleotide sequence ID" value="NZ_CP032698.1"/>
</dbReference>
<proteinExistence type="predicted"/>
<feature type="region of interest" description="Disordered" evidence="1">
    <location>
        <begin position="28"/>
        <end position="54"/>
    </location>
</feature>
<keyword evidence="2" id="KW-0732">Signal</keyword>
<evidence type="ECO:0000313" key="4">
    <source>
        <dbReference type="Proteomes" id="UP000271554"/>
    </source>
</evidence>
<evidence type="ECO:0000256" key="1">
    <source>
        <dbReference type="SAM" id="MobiDB-lite"/>
    </source>
</evidence>
<feature type="signal peptide" evidence="2">
    <location>
        <begin position="1"/>
        <end position="29"/>
    </location>
</feature>
<dbReference type="Proteomes" id="UP000271554">
    <property type="component" value="Chromosome"/>
</dbReference>
<dbReference type="EMBL" id="CP032698">
    <property type="protein sequence ID" value="AYG83161.1"/>
    <property type="molecule type" value="Genomic_DNA"/>
</dbReference>
<keyword evidence="4" id="KW-1185">Reference proteome</keyword>
<accession>A0A387HKC6</accession>
<dbReference type="OrthoDB" id="5149662at2"/>
<evidence type="ECO:0008006" key="5">
    <source>
        <dbReference type="Google" id="ProtNLM"/>
    </source>
</evidence>
<protein>
    <recommendedName>
        <fullName evidence="5">Secreted protein</fullName>
    </recommendedName>
</protein>
<feature type="compositionally biased region" description="Low complexity" evidence="1">
    <location>
        <begin position="28"/>
        <end position="47"/>
    </location>
</feature>
<dbReference type="AlphaFoldDB" id="A0A387HKC6"/>
<name>A0A387HKC6_9ACTN</name>
<sequence>MRRRKVKSAVLIGAVAATVAALGSAGAAAPEGRQGAPLPAGAAAPEGRQGASPTVVVDCSGDAQVRPGSYLIACGDGNNGLVSLHWTRWGATSAEARGSNVVNDCLPYCAAGHFHTFPVTVRLDTVRARPGQQSQAYFTVLHLHYTADGPPRTPRDAAYSIVAVKPGVAG</sequence>
<evidence type="ECO:0000256" key="2">
    <source>
        <dbReference type="SAM" id="SignalP"/>
    </source>
</evidence>
<gene>
    <name evidence="3" type="ORF">DWB77_05357</name>
</gene>